<organism evidence="1 2">
    <name type="scientific">Suillus luteus UH-Slu-Lm8-n1</name>
    <dbReference type="NCBI Taxonomy" id="930992"/>
    <lineage>
        <taxon>Eukaryota</taxon>
        <taxon>Fungi</taxon>
        <taxon>Dikarya</taxon>
        <taxon>Basidiomycota</taxon>
        <taxon>Agaricomycotina</taxon>
        <taxon>Agaricomycetes</taxon>
        <taxon>Agaricomycetidae</taxon>
        <taxon>Boletales</taxon>
        <taxon>Suillineae</taxon>
        <taxon>Suillaceae</taxon>
        <taxon>Suillus</taxon>
    </lineage>
</organism>
<dbReference type="EMBL" id="KN835142">
    <property type="protein sequence ID" value="KIK47959.1"/>
    <property type="molecule type" value="Genomic_DNA"/>
</dbReference>
<reference evidence="2" key="2">
    <citation type="submission" date="2015-01" db="EMBL/GenBank/DDBJ databases">
        <title>Evolutionary Origins and Diversification of the Mycorrhizal Mutualists.</title>
        <authorList>
            <consortium name="DOE Joint Genome Institute"/>
            <consortium name="Mycorrhizal Genomics Consortium"/>
            <person name="Kohler A."/>
            <person name="Kuo A."/>
            <person name="Nagy L.G."/>
            <person name="Floudas D."/>
            <person name="Copeland A."/>
            <person name="Barry K.W."/>
            <person name="Cichocki N."/>
            <person name="Veneault-Fourrey C."/>
            <person name="LaButti K."/>
            <person name="Lindquist E.A."/>
            <person name="Lipzen A."/>
            <person name="Lundell T."/>
            <person name="Morin E."/>
            <person name="Murat C."/>
            <person name="Riley R."/>
            <person name="Ohm R."/>
            <person name="Sun H."/>
            <person name="Tunlid A."/>
            <person name="Henrissat B."/>
            <person name="Grigoriev I.V."/>
            <person name="Hibbett D.S."/>
            <person name="Martin F."/>
        </authorList>
    </citation>
    <scope>NUCLEOTIDE SEQUENCE [LARGE SCALE GENOMIC DNA]</scope>
    <source>
        <strain evidence="2">UH-Slu-Lm8-n1</strain>
    </source>
</reference>
<protein>
    <submittedName>
        <fullName evidence="1">Uncharacterized protein</fullName>
    </submittedName>
</protein>
<dbReference type="HOGENOM" id="CLU_2198731_0_0_1"/>
<keyword evidence="2" id="KW-1185">Reference proteome</keyword>
<gene>
    <name evidence="1" type="ORF">CY34DRAFT_149748</name>
</gene>
<proteinExistence type="predicted"/>
<dbReference type="InParanoid" id="A0A0D0BDT6"/>
<evidence type="ECO:0000313" key="2">
    <source>
        <dbReference type="Proteomes" id="UP000054485"/>
    </source>
</evidence>
<dbReference type="Proteomes" id="UP000054485">
    <property type="component" value="Unassembled WGS sequence"/>
</dbReference>
<name>A0A0D0BDT6_9AGAM</name>
<evidence type="ECO:0000313" key="1">
    <source>
        <dbReference type="EMBL" id="KIK47959.1"/>
    </source>
</evidence>
<dbReference type="AlphaFoldDB" id="A0A0D0BDT6"/>
<accession>A0A0D0BDT6</accession>
<reference evidence="1 2" key="1">
    <citation type="submission" date="2014-04" db="EMBL/GenBank/DDBJ databases">
        <authorList>
            <consortium name="DOE Joint Genome Institute"/>
            <person name="Kuo A."/>
            <person name="Ruytinx J."/>
            <person name="Rineau F."/>
            <person name="Colpaert J."/>
            <person name="Kohler A."/>
            <person name="Nagy L.G."/>
            <person name="Floudas D."/>
            <person name="Copeland A."/>
            <person name="Barry K.W."/>
            <person name="Cichocki N."/>
            <person name="Veneault-Fourrey C."/>
            <person name="LaButti K."/>
            <person name="Lindquist E.A."/>
            <person name="Lipzen A."/>
            <person name="Lundell T."/>
            <person name="Morin E."/>
            <person name="Murat C."/>
            <person name="Sun H."/>
            <person name="Tunlid A."/>
            <person name="Henrissat B."/>
            <person name="Grigoriev I.V."/>
            <person name="Hibbett D.S."/>
            <person name="Martin F."/>
            <person name="Nordberg H.P."/>
            <person name="Cantor M.N."/>
            <person name="Hua S.X."/>
        </authorList>
    </citation>
    <scope>NUCLEOTIDE SEQUENCE [LARGE SCALE GENOMIC DNA]</scope>
    <source>
        <strain evidence="1 2">UH-Slu-Lm8-n1</strain>
    </source>
</reference>
<sequence length="108" mass="12271">MMIMSDYIRGSTMTTWHSGYYIFEGLSTNQKSDFSDNTDGDDRSPLRIYKRAWRPVLRQRTQCPGWHSCHCTVAPVQLMTCTTSWVIDLTSQANNFISGTQVASEPSP</sequence>